<dbReference type="PANTHER" id="PTHR43844">
    <property type="entry name" value="METHIONINE SYNTHASE"/>
    <property type="match status" value="1"/>
</dbReference>
<evidence type="ECO:0000313" key="2">
    <source>
        <dbReference type="EMBL" id="TBU22674.1"/>
    </source>
</evidence>
<dbReference type="Proteomes" id="UP000292957">
    <property type="component" value="Unassembled WGS sequence"/>
</dbReference>
<proteinExistence type="predicted"/>
<dbReference type="OrthoDB" id="7772923at2759"/>
<dbReference type="SUPFAM" id="SSF51726">
    <property type="entry name" value="UROD/MetE-like"/>
    <property type="match status" value="1"/>
</dbReference>
<sequence>MSAGLKLLPPFRADHIGSLKRPAKLLQKRKELDEGKATIEELRLVEDEAIREIVQLQREVGIKSITDGEFRRHMFFDGVFDNLDGMKFIKPVPPEMFMDYVPDIAAFKVHNFKGADSYICVSKLKRTKQFYVPQYEALKALTAPEEHKSLKITMAAPEWFHLRHGEYAYPKDVYKNDEEYFDDIALAYRQEIAELYAAGCRNIQFDDPLLAYFCAESMIRGMEERGVDHVALLDTYIATYNKLLAEKPADMTAGLHLCRGNFKNGMHFSEGGYDRIAIKLFREINVDCYYLEYDTPRAGTFEPLRWLPPNKSVVLGLITSKFPQLEDQEDLIKRVHNAANIIADGEEKRSFEEALNQICISPQCGFASHAEGNLVDEAGMRAKLSLVVQTAKKLWKDA</sequence>
<dbReference type="InterPro" id="IPR038071">
    <property type="entry name" value="UROD/MetE-like_sf"/>
</dbReference>
<dbReference type="GO" id="GO:0008270">
    <property type="term" value="F:zinc ion binding"/>
    <property type="evidence" value="ECO:0007669"/>
    <property type="project" value="InterPro"/>
</dbReference>
<dbReference type="EMBL" id="ML143531">
    <property type="protein sequence ID" value="TBU22674.1"/>
    <property type="molecule type" value="Genomic_DNA"/>
</dbReference>
<evidence type="ECO:0000259" key="1">
    <source>
        <dbReference type="Pfam" id="PF01717"/>
    </source>
</evidence>
<name>A0A4Q9M6M9_9APHY</name>
<feature type="domain" description="Cobalamin-independent methionine synthase MetE C-terminal/archaeal" evidence="1">
    <location>
        <begin position="178"/>
        <end position="371"/>
    </location>
</feature>
<dbReference type="GO" id="GO:0003871">
    <property type="term" value="F:5-methyltetrahydropteroyltriglutamate-homocysteine S-methyltransferase activity"/>
    <property type="evidence" value="ECO:0007669"/>
    <property type="project" value="InterPro"/>
</dbReference>
<dbReference type="Pfam" id="PF01717">
    <property type="entry name" value="Meth_synt_2"/>
    <property type="match status" value="1"/>
</dbReference>
<dbReference type="GO" id="GO:0009086">
    <property type="term" value="P:methionine biosynthetic process"/>
    <property type="evidence" value="ECO:0007669"/>
    <property type="project" value="InterPro"/>
</dbReference>
<organism evidence="2">
    <name type="scientific">Dichomitus squalens</name>
    <dbReference type="NCBI Taxonomy" id="114155"/>
    <lineage>
        <taxon>Eukaryota</taxon>
        <taxon>Fungi</taxon>
        <taxon>Dikarya</taxon>
        <taxon>Basidiomycota</taxon>
        <taxon>Agaricomycotina</taxon>
        <taxon>Agaricomycetes</taxon>
        <taxon>Polyporales</taxon>
        <taxon>Polyporaceae</taxon>
        <taxon>Dichomitus</taxon>
    </lineage>
</organism>
<dbReference type="PANTHER" id="PTHR43844:SF2">
    <property type="entry name" value="SYNTHASE, VITAMIN-B12 INDEPENDENT, PUTATIVE (AFU_ORTHOLOGUE AFUA_3G12060)-RELATED"/>
    <property type="match status" value="1"/>
</dbReference>
<reference evidence="2" key="1">
    <citation type="submission" date="2019-01" db="EMBL/GenBank/DDBJ databases">
        <title>Draft genome sequences of three monokaryotic isolates of the white-rot basidiomycete fungus Dichomitus squalens.</title>
        <authorList>
            <consortium name="DOE Joint Genome Institute"/>
            <person name="Lopez S.C."/>
            <person name="Andreopoulos B."/>
            <person name="Pangilinan J."/>
            <person name="Lipzen A."/>
            <person name="Riley R."/>
            <person name="Ahrendt S."/>
            <person name="Ng V."/>
            <person name="Barry K."/>
            <person name="Daum C."/>
            <person name="Grigoriev I.V."/>
            <person name="Hilden K.S."/>
            <person name="Makela M.R."/>
            <person name="de Vries R.P."/>
        </authorList>
    </citation>
    <scope>NUCLEOTIDE SEQUENCE [LARGE SCALE GENOMIC DNA]</scope>
    <source>
        <strain evidence="2">OM18370.1</strain>
    </source>
</reference>
<dbReference type="InterPro" id="IPR002629">
    <property type="entry name" value="Met_Synth_C/arc"/>
</dbReference>
<dbReference type="Gene3D" id="3.20.20.210">
    <property type="match status" value="1"/>
</dbReference>
<accession>A0A4Q9M6M9</accession>
<protein>
    <submittedName>
        <fullName evidence="2">UROD/MetE-like protein</fullName>
    </submittedName>
</protein>
<gene>
    <name evidence="2" type="ORF">BD311DRAFT_705150</name>
</gene>
<dbReference type="CDD" id="cd03311">
    <property type="entry name" value="CIMS_C_terminal_like"/>
    <property type="match status" value="1"/>
</dbReference>
<dbReference type="AlphaFoldDB" id="A0A4Q9M6M9"/>